<dbReference type="EMBL" id="GBRH01265729">
    <property type="protein sequence ID" value="JAD32166.1"/>
    <property type="molecule type" value="Transcribed_RNA"/>
</dbReference>
<name>A0A0A8Z045_ARUDO</name>
<proteinExistence type="predicted"/>
<sequence length="28" mass="3117">MFTMVSYAPFGIRLSFKTPILKAVFPGP</sequence>
<protein>
    <submittedName>
        <fullName evidence="1">Uncharacterized protein</fullName>
    </submittedName>
</protein>
<reference evidence="1" key="1">
    <citation type="submission" date="2014-09" db="EMBL/GenBank/DDBJ databases">
        <authorList>
            <person name="Magalhaes I.L.F."/>
            <person name="Oliveira U."/>
            <person name="Santos F.R."/>
            <person name="Vidigal T.H.D.A."/>
            <person name="Brescovit A.D."/>
            <person name="Santos A.J."/>
        </authorList>
    </citation>
    <scope>NUCLEOTIDE SEQUENCE</scope>
    <source>
        <tissue evidence="1">Shoot tissue taken approximately 20 cm above the soil surface</tissue>
    </source>
</reference>
<accession>A0A0A8Z045</accession>
<evidence type="ECO:0000313" key="1">
    <source>
        <dbReference type="EMBL" id="JAD32166.1"/>
    </source>
</evidence>
<organism evidence="1">
    <name type="scientific">Arundo donax</name>
    <name type="common">Giant reed</name>
    <name type="synonym">Donax arundinaceus</name>
    <dbReference type="NCBI Taxonomy" id="35708"/>
    <lineage>
        <taxon>Eukaryota</taxon>
        <taxon>Viridiplantae</taxon>
        <taxon>Streptophyta</taxon>
        <taxon>Embryophyta</taxon>
        <taxon>Tracheophyta</taxon>
        <taxon>Spermatophyta</taxon>
        <taxon>Magnoliopsida</taxon>
        <taxon>Liliopsida</taxon>
        <taxon>Poales</taxon>
        <taxon>Poaceae</taxon>
        <taxon>PACMAD clade</taxon>
        <taxon>Arundinoideae</taxon>
        <taxon>Arundineae</taxon>
        <taxon>Arundo</taxon>
    </lineage>
</organism>
<dbReference type="AlphaFoldDB" id="A0A0A8Z045"/>
<reference evidence="1" key="2">
    <citation type="journal article" date="2015" name="Data Brief">
        <title>Shoot transcriptome of the giant reed, Arundo donax.</title>
        <authorList>
            <person name="Barrero R.A."/>
            <person name="Guerrero F.D."/>
            <person name="Moolhuijzen P."/>
            <person name="Goolsby J.A."/>
            <person name="Tidwell J."/>
            <person name="Bellgard S.E."/>
            <person name="Bellgard M.I."/>
        </authorList>
    </citation>
    <scope>NUCLEOTIDE SEQUENCE</scope>
    <source>
        <tissue evidence="1">Shoot tissue taken approximately 20 cm above the soil surface</tissue>
    </source>
</reference>